<dbReference type="Proteomes" id="UP000298390">
    <property type="component" value="Unassembled WGS sequence"/>
</dbReference>
<evidence type="ECO:0000313" key="1">
    <source>
        <dbReference type="EMBL" id="TFY56191.1"/>
    </source>
</evidence>
<accession>A0A4Y9Y435</accession>
<proteinExistence type="predicted"/>
<comment type="caution">
    <text evidence="1">The sequence shown here is derived from an EMBL/GenBank/DDBJ whole genome shotgun (WGS) entry which is preliminary data.</text>
</comment>
<reference evidence="1 2" key="1">
    <citation type="submission" date="2019-01" db="EMBL/GenBank/DDBJ databases">
        <title>Genome sequencing of the rare red list fungi Fomitopsis rosea.</title>
        <authorList>
            <person name="Buettner E."/>
            <person name="Kellner H."/>
        </authorList>
    </citation>
    <scope>NUCLEOTIDE SEQUENCE [LARGE SCALE GENOMIC DNA]</scope>
    <source>
        <strain evidence="1 2">DSM 105464</strain>
    </source>
</reference>
<sequence length="137" mass="14917">MDQAAAIASTFSLSGVSATPSAKCLQWTADGQLLVLTKSAVHILTPHVGMSNELTSTVEHTEGKEQDPSRNVKRTGWLRTMIGIDKALVYQWPADCQGAAFARSVPVLSPLSNYRRLGCRGSRFPRSRSPRGYLITN</sequence>
<organism evidence="1 2">
    <name type="scientific">Rhodofomes roseus</name>
    <dbReference type="NCBI Taxonomy" id="34475"/>
    <lineage>
        <taxon>Eukaryota</taxon>
        <taxon>Fungi</taxon>
        <taxon>Dikarya</taxon>
        <taxon>Basidiomycota</taxon>
        <taxon>Agaricomycotina</taxon>
        <taxon>Agaricomycetes</taxon>
        <taxon>Polyporales</taxon>
        <taxon>Rhodofomes</taxon>
    </lineage>
</organism>
<dbReference type="EMBL" id="SEKV01000525">
    <property type="protein sequence ID" value="TFY56191.1"/>
    <property type="molecule type" value="Genomic_DNA"/>
</dbReference>
<evidence type="ECO:0000313" key="2">
    <source>
        <dbReference type="Proteomes" id="UP000298390"/>
    </source>
</evidence>
<name>A0A4Y9Y435_9APHY</name>
<gene>
    <name evidence="1" type="ORF">EVJ58_g7787</name>
</gene>
<protein>
    <submittedName>
        <fullName evidence="1">Uncharacterized protein</fullName>
    </submittedName>
</protein>
<dbReference type="AlphaFoldDB" id="A0A4Y9Y435"/>
<dbReference type="STRING" id="34475.A0A4Y9Y435"/>